<dbReference type="Pfam" id="PF00534">
    <property type="entry name" value="Glycos_transf_1"/>
    <property type="match status" value="1"/>
</dbReference>
<dbReference type="OrthoDB" id="9802525at2"/>
<evidence type="ECO:0000313" key="3">
    <source>
        <dbReference type="EMBL" id="OZT74392.1"/>
    </source>
</evidence>
<dbReference type="Proteomes" id="UP000005756">
    <property type="component" value="Unassembled WGS sequence"/>
</dbReference>
<reference evidence="2 4" key="1">
    <citation type="submission" date="2011-10" db="EMBL/GenBank/DDBJ databases">
        <authorList>
            <person name="Quillaguamn J."/>
            <person name="Guzmn D."/>
            <person name="Balderrama-Subieta A."/>
            <person name="Cardona-Ortuo C."/>
            <person name="Guevara-Martnez M."/>
            <person name="Callisaya-Quispe N."/>
        </authorList>
    </citation>
    <scope>NUCLEOTIDE SEQUENCE [LARGE SCALE GENOMIC DNA]</scope>
    <source>
        <strain evidence="2 4">LC1</strain>
    </source>
</reference>
<dbReference type="AlphaFoldDB" id="A0A265DYJ4"/>
<dbReference type="GO" id="GO:0016757">
    <property type="term" value="F:glycosyltransferase activity"/>
    <property type="evidence" value="ECO:0007669"/>
    <property type="project" value="InterPro"/>
</dbReference>
<keyword evidence="2" id="KW-0808">Transferase</keyword>
<accession>A0A265DYJ4</accession>
<evidence type="ECO:0000259" key="1">
    <source>
        <dbReference type="Pfam" id="PF00534"/>
    </source>
</evidence>
<dbReference type="InterPro" id="IPR050194">
    <property type="entry name" value="Glycosyltransferase_grp1"/>
</dbReference>
<keyword evidence="5" id="KW-1185">Reference proteome</keyword>
<feature type="domain" description="Glycosyl transferase family 1" evidence="1">
    <location>
        <begin position="227"/>
        <end position="313"/>
    </location>
</feature>
<sequence length="336" mass="38653">MKNFEPKTEKKPNIHIFNSFRTEFGGSEQEALNLAAILSKHAHISLWASSSRACPTLMSKNNIKHIDIFKKDKKPNGGIYIFVGCHWRNKFWPYFIPRPSRLINIYNTFHPKHIALTKKSPLLLKWPTTEYVLISHFQKQELNIDAKIFPSPIDLNHFNNFNRKPAKKQIHVGRMSRDTLEKHNLEDLRIYTWLANNNAKVMLQGASSLNNKIEPHENITLLKSGAIDAKLFLENLDIFYYRTGAHIETFGRVIFEAMACGVPVVAENRGGYTDWIENGKNGFLFNTTQEAIDCLELLMSDNELREKISTEAINTVHEMYGAKAQAAQISYYLYGH</sequence>
<dbReference type="EMBL" id="NPEY01000006">
    <property type="protein sequence ID" value="OZT74392.1"/>
    <property type="molecule type" value="Genomic_DNA"/>
</dbReference>
<name>A0A265DYJ4_9GAMM</name>
<evidence type="ECO:0000313" key="5">
    <source>
        <dbReference type="Proteomes" id="UP000216538"/>
    </source>
</evidence>
<dbReference type="STRING" id="1072583.KUC_1197"/>
<evidence type="ECO:0000313" key="2">
    <source>
        <dbReference type="EMBL" id="EHJ94239.1"/>
    </source>
</evidence>
<dbReference type="InterPro" id="IPR001296">
    <property type="entry name" value="Glyco_trans_1"/>
</dbReference>
<proteinExistence type="predicted"/>
<reference evidence="3 5" key="2">
    <citation type="submission" date="2017-07" db="EMBL/GenBank/DDBJ databases">
        <title>Shotgun whole genome sequences of three halophilic bacterial isolates.</title>
        <authorList>
            <person name="Pozzo T."/>
            <person name="Higdon S.M."/>
            <person name="Quillaguaman J."/>
        </authorList>
    </citation>
    <scope>NUCLEOTIDE SEQUENCE [LARGE SCALE GENOMIC DNA]</scope>
    <source>
        <strain evidence="3 5">LC1</strain>
    </source>
</reference>
<dbReference type="Proteomes" id="UP000216538">
    <property type="component" value="Unassembled WGS sequence"/>
</dbReference>
<dbReference type="SUPFAM" id="SSF53756">
    <property type="entry name" value="UDP-Glycosyltransferase/glycogen phosphorylase"/>
    <property type="match status" value="1"/>
</dbReference>
<dbReference type="Gene3D" id="3.40.50.2000">
    <property type="entry name" value="Glycogen Phosphorylase B"/>
    <property type="match status" value="2"/>
</dbReference>
<evidence type="ECO:0000313" key="4">
    <source>
        <dbReference type="Proteomes" id="UP000005756"/>
    </source>
</evidence>
<dbReference type="PANTHER" id="PTHR45947">
    <property type="entry name" value="SULFOQUINOVOSYL TRANSFERASE SQD2"/>
    <property type="match status" value="1"/>
</dbReference>
<dbReference type="PANTHER" id="PTHR45947:SF3">
    <property type="entry name" value="SULFOQUINOVOSYL TRANSFERASE SQD2"/>
    <property type="match status" value="1"/>
</dbReference>
<dbReference type="EMBL" id="JH393257">
    <property type="protein sequence ID" value="EHJ94239.1"/>
    <property type="molecule type" value="Genomic_DNA"/>
</dbReference>
<gene>
    <name evidence="3" type="ORF">CE457_10420</name>
    <name evidence="2" type="ORF">KUC_1197</name>
</gene>
<protein>
    <submittedName>
        <fullName evidence="2">Capsular polysaccharide biosynthesis glycosyltransferase CapM</fullName>
    </submittedName>
</protein>
<organism evidence="2 4">
    <name type="scientific">Vreelandella boliviensis LC1</name>
    <dbReference type="NCBI Taxonomy" id="1072583"/>
    <lineage>
        <taxon>Bacteria</taxon>
        <taxon>Pseudomonadati</taxon>
        <taxon>Pseudomonadota</taxon>
        <taxon>Gammaproteobacteria</taxon>
        <taxon>Oceanospirillales</taxon>
        <taxon>Halomonadaceae</taxon>
        <taxon>Vreelandella</taxon>
    </lineage>
</organism>
<dbReference type="RefSeq" id="WP_007112175.1">
    <property type="nucleotide sequence ID" value="NZ_JH393257.1"/>
</dbReference>
<dbReference type="CDD" id="cd03801">
    <property type="entry name" value="GT4_PimA-like"/>
    <property type="match status" value="1"/>
</dbReference>